<dbReference type="PANTHER" id="PTHR43095">
    <property type="entry name" value="SUGAR KINASE"/>
    <property type="match status" value="1"/>
</dbReference>
<feature type="domain" description="Carbohydrate kinase FGGY N-terminal" evidence="9">
    <location>
        <begin position="75"/>
        <end position="313"/>
    </location>
</feature>
<feature type="compositionally biased region" description="Low complexity" evidence="8">
    <location>
        <begin position="1"/>
        <end position="14"/>
    </location>
</feature>
<organism evidence="11 12">
    <name type="scientific">Actinacidiphila epipremni</name>
    <dbReference type="NCBI Taxonomy" id="2053013"/>
    <lineage>
        <taxon>Bacteria</taxon>
        <taxon>Bacillati</taxon>
        <taxon>Actinomycetota</taxon>
        <taxon>Actinomycetes</taxon>
        <taxon>Kitasatosporales</taxon>
        <taxon>Streptomycetaceae</taxon>
        <taxon>Actinacidiphila</taxon>
    </lineage>
</organism>
<dbReference type="Gene3D" id="3.30.420.40">
    <property type="match status" value="2"/>
</dbReference>
<dbReference type="SUPFAM" id="SSF53067">
    <property type="entry name" value="Actin-like ATPase domain"/>
    <property type="match status" value="2"/>
</dbReference>
<keyword evidence="5" id="KW-0418">Kinase</keyword>
<dbReference type="EMBL" id="JAATEJ010000008">
    <property type="protein sequence ID" value="NJP44401.1"/>
    <property type="molecule type" value="Genomic_DNA"/>
</dbReference>
<keyword evidence="6" id="KW-0067">ATP-binding</keyword>
<feature type="domain" description="Carbohydrate kinase FGGY C-terminal" evidence="10">
    <location>
        <begin position="323"/>
        <end position="514"/>
    </location>
</feature>
<sequence>MSRTRSSRSPAATSPTPPGCTSPSTPESPRPSCADPPRRPACNPHRPCPRRRGEPVTVPVPPSRPPAGPGPSAFVAADLGATSGRVVVGRAGRDTLELAELHRFANRPVRLPTGLHWDLPALHQGVLDGLRAAGRAGYDVTSVGVDTWAVDYGLLDADGALLGLPYHYRDSRTSQVAQEVRERLGAARLYGVSGLQHLPFNTVFQLAAARGTAQLAAARTLLLIPDLLVHWLSGSAGAETTNASTTGLLDARTGTWSYELAAGIGLDTALLPPLREPGESAGTLLPHVADGTGLPAGTPVTTVASHDTASAVVAVPATASGAAYISCGTWSLAGLELDAPVLTEESRTANFTNERGIDGTVRYLRNIMGMWPLEECRRVWAARGQPAELAPLLAAAARAEPFAALIDPDAPDFLAPADMPAAIAGFCRRTGQRPPRDQGAVVRCVLESLALAHRQVLRRAAELAGRDITRVHLVGGGSRNELLCQLTADATGLPVTAGPTEATALGNILVQARAHGRTGDLADMRRLVAATQQLRHYRPAGAASAWQAAEARLRT</sequence>
<keyword evidence="7" id="KW-0684">Rhamnose metabolism</keyword>
<feature type="compositionally biased region" description="Pro residues" evidence="8">
    <location>
        <begin position="58"/>
        <end position="69"/>
    </location>
</feature>
<keyword evidence="12" id="KW-1185">Reference proteome</keyword>
<keyword evidence="3" id="KW-0808">Transferase</keyword>
<proteinExistence type="inferred from homology"/>
<evidence type="ECO:0000259" key="9">
    <source>
        <dbReference type="Pfam" id="PF00370"/>
    </source>
</evidence>
<dbReference type="Pfam" id="PF00370">
    <property type="entry name" value="FGGY_N"/>
    <property type="match status" value="1"/>
</dbReference>
<reference evidence="11 12" key="1">
    <citation type="submission" date="2020-03" db="EMBL/GenBank/DDBJ databases">
        <title>WGS of actinomycetes isolated from Thailand.</title>
        <authorList>
            <person name="Thawai C."/>
        </authorList>
    </citation>
    <scope>NUCLEOTIDE SEQUENCE [LARGE SCALE GENOMIC DNA]</scope>
    <source>
        <strain evidence="11 12">PRB2-1</strain>
    </source>
</reference>
<name>A0ABX0ZS16_9ACTN</name>
<comment type="caution">
    <text evidence="11">The sequence shown here is derived from an EMBL/GenBank/DDBJ whole genome shotgun (WGS) entry which is preliminary data.</text>
</comment>
<dbReference type="InterPro" id="IPR043129">
    <property type="entry name" value="ATPase_NBD"/>
</dbReference>
<dbReference type="CDD" id="cd07771">
    <property type="entry name" value="ASKHA_NBD_FGGY_RhaB-like"/>
    <property type="match status" value="1"/>
</dbReference>
<accession>A0ABX0ZS16</accession>
<dbReference type="InterPro" id="IPR018484">
    <property type="entry name" value="FGGY_N"/>
</dbReference>
<evidence type="ECO:0000256" key="7">
    <source>
        <dbReference type="ARBA" id="ARBA00023308"/>
    </source>
</evidence>
<comment type="similarity">
    <text evidence="1">Belongs to the FGGY kinase family.</text>
</comment>
<dbReference type="Proteomes" id="UP000734511">
    <property type="component" value="Unassembled WGS sequence"/>
</dbReference>
<evidence type="ECO:0000256" key="1">
    <source>
        <dbReference type="ARBA" id="ARBA00009156"/>
    </source>
</evidence>
<evidence type="ECO:0000256" key="3">
    <source>
        <dbReference type="ARBA" id="ARBA00022679"/>
    </source>
</evidence>
<evidence type="ECO:0000313" key="11">
    <source>
        <dbReference type="EMBL" id="NJP44401.1"/>
    </source>
</evidence>
<feature type="compositionally biased region" description="Low complexity" evidence="8">
    <location>
        <begin position="21"/>
        <end position="32"/>
    </location>
</feature>
<keyword evidence="2" id="KW-0119">Carbohydrate metabolism</keyword>
<evidence type="ECO:0000256" key="6">
    <source>
        <dbReference type="ARBA" id="ARBA00022840"/>
    </source>
</evidence>
<dbReference type="InterPro" id="IPR050406">
    <property type="entry name" value="FGGY_Carb_Kinase"/>
</dbReference>
<feature type="region of interest" description="Disordered" evidence="8">
    <location>
        <begin position="1"/>
        <end position="72"/>
    </location>
</feature>
<evidence type="ECO:0000313" key="12">
    <source>
        <dbReference type="Proteomes" id="UP000734511"/>
    </source>
</evidence>
<gene>
    <name evidence="11" type="ORF">HCN08_13460</name>
</gene>
<dbReference type="InterPro" id="IPR013449">
    <property type="entry name" value="Rhamnulokinase"/>
</dbReference>
<evidence type="ECO:0000256" key="8">
    <source>
        <dbReference type="SAM" id="MobiDB-lite"/>
    </source>
</evidence>
<evidence type="ECO:0000256" key="4">
    <source>
        <dbReference type="ARBA" id="ARBA00022741"/>
    </source>
</evidence>
<evidence type="ECO:0000259" key="10">
    <source>
        <dbReference type="Pfam" id="PF02782"/>
    </source>
</evidence>
<dbReference type="PANTHER" id="PTHR43095:SF5">
    <property type="entry name" value="XYLULOSE KINASE"/>
    <property type="match status" value="1"/>
</dbReference>
<evidence type="ECO:0000256" key="5">
    <source>
        <dbReference type="ARBA" id="ARBA00022777"/>
    </source>
</evidence>
<keyword evidence="2" id="KW-0859">Xylose metabolism</keyword>
<dbReference type="InterPro" id="IPR018485">
    <property type="entry name" value="FGGY_C"/>
</dbReference>
<keyword evidence="4" id="KW-0547">Nucleotide-binding</keyword>
<evidence type="ECO:0000256" key="2">
    <source>
        <dbReference type="ARBA" id="ARBA00022629"/>
    </source>
</evidence>
<protein>
    <submittedName>
        <fullName evidence="11">Rhamnulokinase</fullName>
    </submittedName>
</protein>
<dbReference type="Pfam" id="PF02782">
    <property type="entry name" value="FGGY_C"/>
    <property type="match status" value="1"/>
</dbReference>